<dbReference type="AlphaFoldDB" id="A0A6N4UUV7"/>
<dbReference type="KEGG" id="malv:MALV_39710"/>
<proteinExistence type="predicted"/>
<dbReference type="Proteomes" id="UP000466906">
    <property type="component" value="Chromosome"/>
</dbReference>
<reference evidence="1 2" key="1">
    <citation type="journal article" date="2019" name="Emerg. Microbes Infect.">
        <title>Comprehensive subspecies identification of 175 nontuberculous mycobacteria species based on 7547 genomic profiles.</title>
        <authorList>
            <person name="Matsumoto Y."/>
            <person name="Kinjo T."/>
            <person name="Motooka D."/>
            <person name="Nabeya D."/>
            <person name="Jung N."/>
            <person name="Uechi K."/>
            <person name="Horii T."/>
            <person name="Iida T."/>
            <person name="Fujita J."/>
            <person name="Nakamura S."/>
        </authorList>
    </citation>
    <scope>NUCLEOTIDE SEQUENCE [LARGE SCALE GENOMIC DNA]</scope>
    <source>
        <strain evidence="1 2">JCM 12272</strain>
    </source>
</reference>
<sequence>MHQVTAWAAKSCAVTAFDWSSNLSLSSVVTAPHGRAAPNYASEERVLIALCGGVAELLDIGATDDVGQQSHERLVVE</sequence>
<dbReference type="EMBL" id="AP022565">
    <property type="protein sequence ID" value="BBX28846.1"/>
    <property type="molecule type" value="Genomic_DNA"/>
</dbReference>
<evidence type="ECO:0000313" key="2">
    <source>
        <dbReference type="Proteomes" id="UP000466906"/>
    </source>
</evidence>
<accession>A0A6N4UUV7</accession>
<protein>
    <submittedName>
        <fullName evidence="1">Uncharacterized protein</fullName>
    </submittedName>
</protein>
<evidence type="ECO:0000313" key="1">
    <source>
        <dbReference type="EMBL" id="BBX28846.1"/>
    </source>
</evidence>
<keyword evidence="2" id="KW-1185">Reference proteome</keyword>
<name>A0A6N4UUV7_9MYCO</name>
<gene>
    <name evidence="1" type="ORF">MALV_39710</name>
</gene>
<organism evidence="1 2">
    <name type="scientific">Mycolicibacterium alvei</name>
    <dbReference type="NCBI Taxonomy" id="67081"/>
    <lineage>
        <taxon>Bacteria</taxon>
        <taxon>Bacillati</taxon>
        <taxon>Actinomycetota</taxon>
        <taxon>Actinomycetes</taxon>
        <taxon>Mycobacteriales</taxon>
        <taxon>Mycobacteriaceae</taxon>
        <taxon>Mycolicibacterium</taxon>
    </lineage>
</organism>